<dbReference type="GeneID" id="105423734"/>
<organism evidence="2 3">
    <name type="scientific">Pogonomyrmex barbatus</name>
    <name type="common">red harvester ant</name>
    <dbReference type="NCBI Taxonomy" id="144034"/>
    <lineage>
        <taxon>Eukaryota</taxon>
        <taxon>Metazoa</taxon>
        <taxon>Ecdysozoa</taxon>
        <taxon>Arthropoda</taxon>
        <taxon>Hexapoda</taxon>
        <taxon>Insecta</taxon>
        <taxon>Pterygota</taxon>
        <taxon>Neoptera</taxon>
        <taxon>Endopterygota</taxon>
        <taxon>Hymenoptera</taxon>
        <taxon>Apocrita</taxon>
        <taxon>Aculeata</taxon>
        <taxon>Formicoidea</taxon>
        <taxon>Formicidae</taxon>
        <taxon>Myrmicinae</taxon>
        <taxon>Pogonomyrmex</taxon>
    </lineage>
</organism>
<dbReference type="AlphaFoldDB" id="A0A6I9VXV0"/>
<evidence type="ECO:0000313" key="3">
    <source>
        <dbReference type="RefSeq" id="XP_011631932.1"/>
    </source>
</evidence>
<evidence type="ECO:0000256" key="1">
    <source>
        <dbReference type="SAM" id="MobiDB-lite"/>
    </source>
</evidence>
<feature type="compositionally biased region" description="Polar residues" evidence="1">
    <location>
        <begin position="45"/>
        <end position="59"/>
    </location>
</feature>
<name>A0A6I9VXV0_9HYME</name>
<feature type="region of interest" description="Disordered" evidence="1">
    <location>
        <begin position="40"/>
        <end position="62"/>
    </location>
</feature>
<dbReference type="RefSeq" id="XP_011631932.1">
    <property type="nucleotide sequence ID" value="XM_011633630.1"/>
</dbReference>
<dbReference type="OrthoDB" id="7605339at2759"/>
<accession>A0A6I9VXV0</accession>
<evidence type="ECO:0000313" key="2">
    <source>
        <dbReference type="Proteomes" id="UP000504615"/>
    </source>
</evidence>
<keyword evidence="2" id="KW-1185">Reference proteome</keyword>
<protein>
    <submittedName>
        <fullName evidence="3">Uncharacterized protein LOC105423734</fullName>
    </submittedName>
</protein>
<proteinExistence type="predicted"/>
<sequence>MLQLKVIAFNRMVKVNGGRNLSNEYWEEFWEKKLDEMTKSKEKITQNSPENENIKTNQSEAEKSKKYIKQMDKWFRNAAIMGLVKINKISLQDLIGSNNENSSEKEKLEVLHETASNKHVMDDDKYVESVPLREDPEIYIHPLQMGIDKKKFKDIDFTPSRIGKKTIMTPQAYFIDATDDSSFEFVKRNDSTT</sequence>
<reference evidence="3" key="1">
    <citation type="submission" date="2025-08" db="UniProtKB">
        <authorList>
            <consortium name="RefSeq"/>
        </authorList>
    </citation>
    <scope>IDENTIFICATION</scope>
</reference>
<dbReference type="KEGG" id="pbar:105423734"/>
<dbReference type="Proteomes" id="UP000504615">
    <property type="component" value="Unplaced"/>
</dbReference>
<gene>
    <name evidence="3" type="primary">LOC105423734</name>
</gene>